<sequence>ALSRTLQTLEASACEGETLVIRCPASTMISVQYAKFGRSVPSRQMCPARAAHPPRVGHFYVDQQNVVTLGPPSVIEDTNCLAIRSLEARLRPAELSDQATLTTVDESLVASTLSVTAGWC</sequence>
<dbReference type="EMBL" id="JACVVK020000176">
    <property type="protein sequence ID" value="KAK7486613.1"/>
    <property type="molecule type" value="Genomic_DNA"/>
</dbReference>
<dbReference type="InterPro" id="IPR043159">
    <property type="entry name" value="Lectin_gal-bd_sf"/>
</dbReference>
<name>A0ABD0KHR6_9CAEN</name>
<keyword evidence="2" id="KW-1185">Reference proteome</keyword>
<organism evidence="1 2">
    <name type="scientific">Batillaria attramentaria</name>
    <dbReference type="NCBI Taxonomy" id="370345"/>
    <lineage>
        <taxon>Eukaryota</taxon>
        <taxon>Metazoa</taxon>
        <taxon>Spiralia</taxon>
        <taxon>Lophotrochozoa</taxon>
        <taxon>Mollusca</taxon>
        <taxon>Gastropoda</taxon>
        <taxon>Caenogastropoda</taxon>
        <taxon>Sorbeoconcha</taxon>
        <taxon>Cerithioidea</taxon>
        <taxon>Batillariidae</taxon>
        <taxon>Batillaria</taxon>
    </lineage>
</organism>
<dbReference type="Proteomes" id="UP001519460">
    <property type="component" value="Unassembled WGS sequence"/>
</dbReference>
<accession>A0ABD0KHR6</accession>
<feature type="non-terminal residue" evidence="1">
    <location>
        <position position="1"/>
    </location>
</feature>
<gene>
    <name evidence="1" type="ORF">BaRGS_00022138</name>
</gene>
<protein>
    <submittedName>
        <fullName evidence="1">Uncharacterized protein</fullName>
    </submittedName>
</protein>
<dbReference type="Gene3D" id="2.60.120.740">
    <property type="match status" value="1"/>
</dbReference>
<reference evidence="1 2" key="1">
    <citation type="journal article" date="2023" name="Sci. Data">
        <title>Genome assembly of the Korean intertidal mud-creeper Batillaria attramentaria.</title>
        <authorList>
            <person name="Patra A.K."/>
            <person name="Ho P.T."/>
            <person name="Jun S."/>
            <person name="Lee S.J."/>
            <person name="Kim Y."/>
            <person name="Won Y.J."/>
        </authorList>
    </citation>
    <scope>NUCLEOTIDE SEQUENCE [LARGE SCALE GENOMIC DNA]</scope>
    <source>
        <strain evidence="1">Wonlab-2016</strain>
    </source>
</reference>
<proteinExistence type="predicted"/>
<evidence type="ECO:0000313" key="1">
    <source>
        <dbReference type="EMBL" id="KAK7486613.1"/>
    </source>
</evidence>
<comment type="caution">
    <text evidence="1">The sequence shown here is derived from an EMBL/GenBank/DDBJ whole genome shotgun (WGS) entry which is preliminary data.</text>
</comment>
<dbReference type="AlphaFoldDB" id="A0ABD0KHR6"/>
<evidence type="ECO:0000313" key="2">
    <source>
        <dbReference type="Proteomes" id="UP001519460"/>
    </source>
</evidence>